<dbReference type="Proteomes" id="UP001139193">
    <property type="component" value="Unassembled WGS sequence"/>
</dbReference>
<keyword evidence="2" id="KW-0732">Signal</keyword>
<feature type="signal peptide" evidence="2">
    <location>
        <begin position="1"/>
        <end position="20"/>
    </location>
</feature>
<keyword evidence="4" id="KW-1185">Reference proteome</keyword>
<proteinExistence type="predicted"/>
<keyword evidence="1" id="KW-0812">Transmembrane</keyword>
<evidence type="ECO:0000313" key="4">
    <source>
        <dbReference type="Proteomes" id="UP001139193"/>
    </source>
</evidence>
<dbReference type="RefSeq" id="WP_241937641.1">
    <property type="nucleotide sequence ID" value="NZ_JALBGC010000005.1"/>
</dbReference>
<feature type="chain" id="PRO_5040797572" description="DUF5683 domain-containing protein" evidence="2">
    <location>
        <begin position="21"/>
        <end position="159"/>
    </location>
</feature>
<feature type="transmembrane region" description="Helical" evidence="1">
    <location>
        <begin position="92"/>
        <end position="114"/>
    </location>
</feature>
<dbReference type="EMBL" id="JALBGC010000005">
    <property type="protein sequence ID" value="MCI1189415.1"/>
    <property type="molecule type" value="Genomic_DNA"/>
</dbReference>
<comment type="caution">
    <text evidence="3">The sequence shown here is derived from an EMBL/GenBank/DDBJ whole genome shotgun (WGS) entry which is preliminary data.</text>
</comment>
<organism evidence="3 4">
    <name type="scientific">Hymenobacter cyanobacteriorum</name>
    <dbReference type="NCBI Taxonomy" id="2926463"/>
    <lineage>
        <taxon>Bacteria</taxon>
        <taxon>Pseudomonadati</taxon>
        <taxon>Bacteroidota</taxon>
        <taxon>Cytophagia</taxon>
        <taxon>Cytophagales</taxon>
        <taxon>Hymenobacteraceae</taxon>
        <taxon>Hymenobacter</taxon>
    </lineage>
</organism>
<gene>
    <name evidence="3" type="ORF">MON38_18485</name>
</gene>
<evidence type="ECO:0000313" key="3">
    <source>
        <dbReference type="EMBL" id="MCI1189415.1"/>
    </source>
</evidence>
<feature type="transmembrane region" description="Helical" evidence="1">
    <location>
        <begin position="52"/>
        <end position="71"/>
    </location>
</feature>
<reference evidence="3" key="1">
    <citation type="submission" date="2022-03" db="EMBL/GenBank/DDBJ databases">
        <title>Bacterial whole genome sequence for Hymenobacter sp. DH14.</title>
        <authorList>
            <person name="Le V."/>
        </authorList>
    </citation>
    <scope>NUCLEOTIDE SEQUENCE</scope>
    <source>
        <strain evidence="3">DH14</strain>
    </source>
</reference>
<sequence length="159" mass="17765">MKRFIFLLLLLSLVGMNCDAQMLSAPMTSNRIFTAADTLQALHALFHRGRKWGKGVTALAPVAIGIVLYSGSRMDMGGYNMLGGNSTAPNNYAYTTFLGAPVALTLSLVGPLSWNTNTKDTEQKIIRDYEQRRPLNKRTQRRLHNQLERMLMGTTMLSR</sequence>
<keyword evidence="1" id="KW-1133">Transmembrane helix</keyword>
<dbReference type="AlphaFoldDB" id="A0A9X2AJ56"/>
<name>A0A9X2AJ56_9BACT</name>
<protein>
    <recommendedName>
        <fullName evidence="5">DUF5683 domain-containing protein</fullName>
    </recommendedName>
</protein>
<evidence type="ECO:0008006" key="5">
    <source>
        <dbReference type="Google" id="ProtNLM"/>
    </source>
</evidence>
<accession>A0A9X2AJ56</accession>
<evidence type="ECO:0000256" key="1">
    <source>
        <dbReference type="SAM" id="Phobius"/>
    </source>
</evidence>
<evidence type="ECO:0000256" key="2">
    <source>
        <dbReference type="SAM" id="SignalP"/>
    </source>
</evidence>
<keyword evidence="1" id="KW-0472">Membrane</keyword>